<evidence type="ECO:0000313" key="1">
    <source>
        <dbReference type="EMBL" id="MBG8554307.1"/>
    </source>
</evidence>
<organism evidence="1 2">
    <name type="scientific">Hymenobacter guriensis</name>
    <dbReference type="NCBI Taxonomy" id="2793065"/>
    <lineage>
        <taxon>Bacteria</taxon>
        <taxon>Pseudomonadati</taxon>
        <taxon>Bacteroidota</taxon>
        <taxon>Cytophagia</taxon>
        <taxon>Cytophagales</taxon>
        <taxon>Hymenobacteraceae</taxon>
        <taxon>Hymenobacter</taxon>
    </lineage>
</organism>
<sequence>MKQILLFAILSITILSVQGQKQKSPTLDIKAFNEKFEQVRWLCEYDRVAWVTSDSVMKEDKTEMARLGSEWFCFQAQDSLWHAVYGKYAAGRFDQVFHYIVGHDGLVKRVKSQVDTALVNTHSRGLIVANQALQPIKANTSIRFNQFIKRNPDNTLSVWMLPAFQTNGVAVYGGEFYYQISPEGTRILTKQEYYQGQFRGFKTDTPRDISLGYEDVEQPTWGSIFFVWYYKSYFTKIFIENKAIRSTAFRNENKSYSWFHVELPPTKKSKGR</sequence>
<protein>
    <submittedName>
        <fullName evidence="1">Uncharacterized protein</fullName>
    </submittedName>
</protein>
<name>A0ABS0L2G2_9BACT</name>
<reference evidence="1 2" key="1">
    <citation type="submission" date="2020-11" db="EMBL/GenBank/DDBJ databases">
        <title>Hymenobacter sp.</title>
        <authorList>
            <person name="Kim M.K."/>
        </authorList>
    </citation>
    <scope>NUCLEOTIDE SEQUENCE [LARGE SCALE GENOMIC DNA]</scope>
    <source>
        <strain evidence="1 2">BT594</strain>
    </source>
</reference>
<dbReference type="RefSeq" id="WP_196955324.1">
    <property type="nucleotide sequence ID" value="NZ_JADWYK010000006.1"/>
</dbReference>
<dbReference type="Proteomes" id="UP000601099">
    <property type="component" value="Unassembled WGS sequence"/>
</dbReference>
<proteinExistence type="predicted"/>
<accession>A0ABS0L2G2</accession>
<gene>
    <name evidence="1" type="ORF">I5L79_12160</name>
</gene>
<evidence type="ECO:0000313" key="2">
    <source>
        <dbReference type="Proteomes" id="UP000601099"/>
    </source>
</evidence>
<comment type="caution">
    <text evidence="1">The sequence shown here is derived from an EMBL/GenBank/DDBJ whole genome shotgun (WGS) entry which is preliminary data.</text>
</comment>
<keyword evidence="2" id="KW-1185">Reference proteome</keyword>
<dbReference type="EMBL" id="JADWYK010000006">
    <property type="protein sequence ID" value="MBG8554307.1"/>
    <property type="molecule type" value="Genomic_DNA"/>
</dbReference>